<protein>
    <recommendedName>
        <fullName evidence="5">DUF3035 domain-containing protein</fullName>
    </recommendedName>
</protein>
<feature type="chain" id="PRO_5036821731" description="DUF3035 domain-containing protein" evidence="2">
    <location>
        <begin position="19"/>
        <end position="107"/>
    </location>
</feature>
<proteinExistence type="predicted"/>
<gene>
    <name evidence="3" type="ORF">J5Y10_13905</name>
</gene>
<feature type="region of interest" description="Disordered" evidence="1">
    <location>
        <begin position="81"/>
        <end position="107"/>
    </location>
</feature>
<organism evidence="3 4">
    <name type="scientific">Roseomonas indoligenes</name>
    <dbReference type="NCBI Taxonomy" id="2820811"/>
    <lineage>
        <taxon>Bacteria</taxon>
        <taxon>Pseudomonadati</taxon>
        <taxon>Pseudomonadota</taxon>
        <taxon>Alphaproteobacteria</taxon>
        <taxon>Acetobacterales</taxon>
        <taxon>Roseomonadaceae</taxon>
        <taxon>Roseomonas</taxon>
    </lineage>
</organism>
<dbReference type="Proteomes" id="UP000677537">
    <property type="component" value="Unassembled WGS sequence"/>
</dbReference>
<name>A0A940N0K7_9PROT</name>
<evidence type="ECO:0000313" key="3">
    <source>
        <dbReference type="EMBL" id="MBP0493876.1"/>
    </source>
</evidence>
<dbReference type="PROSITE" id="PS51257">
    <property type="entry name" value="PROKAR_LIPOPROTEIN"/>
    <property type="match status" value="1"/>
</dbReference>
<dbReference type="EMBL" id="JAGIZA010000007">
    <property type="protein sequence ID" value="MBP0493876.1"/>
    <property type="molecule type" value="Genomic_DNA"/>
</dbReference>
<comment type="caution">
    <text evidence="3">The sequence shown here is derived from an EMBL/GenBank/DDBJ whole genome shotgun (WGS) entry which is preliminary data.</text>
</comment>
<evidence type="ECO:0000313" key="4">
    <source>
        <dbReference type="Proteomes" id="UP000677537"/>
    </source>
</evidence>
<evidence type="ECO:0008006" key="5">
    <source>
        <dbReference type="Google" id="ProtNLM"/>
    </source>
</evidence>
<feature type="signal peptide" evidence="2">
    <location>
        <begin position="1"/>
        <end position="18"/>
    </location>
</feature>
<evidence type="ECO:0000256" key="2">
    <source>
        <dbReference type="SAM" id="SignalP"/>
    </source>
</evidence>
<sequence>MRALPLAALLLLAAPLLAACARDDFSRAGTWQPTGMNERNLQAMLADPADAARGVAAAEERGTAATAPIDRLIRDRRKPLPATISGFGAGAGSPAGAPAPQEGANAR</sequence>
<accession>A0A940N0K7</accession>
<keyword evidence="2" id="KW-0732">Signal</keyword>
<reference evidence="3" key="1">
    <citation type="submission" date="2021-03" db="EMBL/GenBank/DDBJ databases">
        <authorList>
            <person name="So Y."/>
        </authorList>
    </citation>
    <scope>NUCLEOTIDE SEQUENCE</scope>
    <source>
        <strain evidence="3">SG15</strain>
    </source>
</reference>
<dbReference type="AlphaFoldDB" id="A0A940N0K7"/>
<evidence type="ECO:0000256" key="1">
    <source>
        <dbReference type="SAM" id="MobiDB-lite"/>
    </source>
</evidence>
<keyword evidence="4" id="KW-1185">Reference proteome</keyword>
<dbReference type="RefSeq" id="WP_209374534.1">
    <property type="nucleotide sequence ID" value="NZ_JAGIZA010000007.1"/>
</dbReference>
<feature type="compositionally biased region" description="Low complexity" evidence="1">
    <location>
        <begin position="94"/>
        <end position="107"/>
    </location>
</feature>